<dbReference type="SMART" id="SM00448">
    <property type="entry name" value="REC"/>
    <property type="match status" value="1"/>
</dbReference>
<organism evidence="10 11">
    <name type="scientific">Pseudochelatococcus contaminans</name>
    <dbReference type="NCBI Taxonomy" id="1538103"/>
    <lineage>
        <taxon>Bacteria</taxon>
        <taxon>Pseudomonadati</taxon>
        <taxon>Pseudomonadota</taxon>
        <taxon>Alphaproteobacteria</taxon>
        <taxon>Hyphomicrobiales</taxon>
        <taxon>Chelatococcaceae</taxon>
        <taxon>Pseudochelatococcus</taxon>
    </lineage>
</organism>
<accession>A0A7W5Z0X9</accession>
<dbReference type="InterPro" id="IPR035909">
    <property type="entry name" value="CheB_C"/>
</dbReference>
<evidence type="ECO:0000256" key="1">
    <source>
        <dbReference type="ARBA" id="ARBA00022500"/>
    </source>
</evidence>
<feature type="compositionally biased region" description="Low complexity" evidence="7">
    <location>
        <begin position="147"/>
        <end position="164"/>
    </location>
</feature>
<comment type="PTM">
    <text evidence="4">Phosphorylated by CheA. Phosphorylation of the N-terminal regulatory domain activates the methylesterase activity.</text>
</comment>
<comment type="similarity">
    <text evidence="4">Belongs to the CheB family.</text>
</comment>
<feature type="domain" description="CheB-type methylesterase" evidence="9">
    <location>
        <begin position="209"/>
        <end position="405"/>
    </location>
</feature>
<name>A0A7W5Z0X9_9HYPH</name>
<evidence type="ECO:0000259" key="9">
    <source>
        <dbReference type="PROSITE" id="PS50122"/>
    </source>
</evidence>
<evidence type="ECO:0000256" key="3">
    <source>
        <dbReference type="ARBA" id="ARBA00048267"/>
    </source>
</evidence>
<keyword evidence="2 4" id="KW-0378">Hydrolase</keyword>
<dbReference type="PIRSF" id="PIRSF000876">
    <property type="entry name" value="RR_chemtxs_CheB"/>
    <property type="match status" value="1"/>
</dbReference>
<dbReference type="EC" id="3.5.1.44" evidence="4"/>
<feature type="active site" evidence="4 5">
    <location>
        <position position="223"/>
    </location>
</feature>
<comment type="caution">
    <text evidence="10">The sequence shown here is derived from an EMBL/GenBank/DDBJ whole genome shotgun (WGS) entry which is preliminary data.</text>
</comment>
<gene>
    <name evidence="4" type="primary">cheB</name>
    <name evidence="10" type="ORF">FHS81_000052</name>
</gene>
<dbReference type="CDD" id="cd16432">
    <property type="entry name" value="CheB_Rec"/>
    <property type="match status" value="1"/>
</dbReference>
<dbReference type="GO" id="GO:0000156">
    <property type="term" value="F:phosphorelay response regulator activity"/>
    <property type="evidence" value="ECO:0007669"/>
    <property type="project" value="InterPro"/>
</dbReference>
<dbReference type="AlphaFoldDB" id="A0A7W5Z0X9"/>
<evidence type="ECO:0000256" key="2">
    <source>
        <dbReference type="ARBA" id="ARBA00022801"/>
    </source>
</evidence>
<dbReference type="EC" id="3.1.1.61" evidence="4"/>
<dbReference type="RefSeq" id="WP_281374393.1">
    <property type="nucleotide sequence ID" value="NZ_JACICC010000001.1"/>
</dbReference>
<dbReference type="Pfam" id="PF01339">
    <property type="entry name" value="CheB_methylest"/>
    <property type="match status" value="1"/>
</dbReference>
<feature type="domain" description="Response regulatory" evidence="8">
    <location>
        <begin position="9"/>
        <end position="127"/>
    </location>
</feature>
<evidence type="ECO:0000313" key="10">
    <source>
        <dbReference type="EMBL" id="MBB3807998.1"/>
    </source>
</evidence>
<dbReference type="Pfam" id="PF00072">
    <property type="entry name" value="Response_reg"/>
    <property type="match status" value="1"/>
</dbReference>
<dbReference type="EMBL" id="JACICC010000001">
    <property type="protein sequence ID" value="MBB3807998.1"/>
    <property type="molecule type" value="Genomic_DNA"/>
</dbReference>
<dbReference type="PANTHER" id="PTHR42872:SF3">
    <property type="entry name" value="PROTEIN-GLUTAMATE METHYLESTERASE_PROTEIN-GLUTAMINE GLUTAMINASE 1"/>
    <property type="match status" value="1"/>
</dbReference>
<feature type="modified residue" description="4-aspartylphosphate" evidence="4 6">
    <location>
        <position position="60"/>
    </location>
</feature>
<keyword evidence="4 6" id="KW-0597">Phosphoprotein</keyword>
<keyword evidence="1 4" id="KW-0145">Chemotaxis</keyword>
<evidence type="ECO:0000259" key="8">
    <source>
        <dbReference type="PROSITE" id="PS50110"/>
    </source>
</evidence>
<dbReference type="CDD" id="cd17541">
    <property type="entry name" value="REC_CheB-like"/>
    <property type="match status" value="1"/>
</dbReference>
<feature type="region of interest" description="Disordered" evidence="7">
    <location>
        <begin position="141"/>
        <end position="175"/>
    </location>
</feature>
<dbReference type="Gene3D" id="3.40.50.180">
    <property type="entry name" value="Methylesterase CheB, C-terminal domain"/>
    <property type="match status" value="1"/>
</dbReference>
<proteinExistence type="inferred from homology"/>
<dbReference type="PROSITE" id="PS50110">
    <property type="entry name" value="RESPONSE_REGULATORY"/>
    <property type="match status" value="1"/>
</dbReference>
<feature type="active site" evidence="4 5">
    <location>
        <position position="251"/>
    </location>
</feature>
<evidence type="ECO:0000256" key="6">
    <source>
        <dbReference type="PROSITE-ProRule" id="PRU00169"/>
    </source>
</evidence>
<dbReference type="Gene3D" id="3.40.50.2300">
    <property type="match status" value="1"/>
</dbReference>
<dbReference type="SUPFAM" id="SSF52172">
    <property type="entry name" value="CheY-like"/>
    <property type="match status" value="1"/>
</dbReference>
<dbReference type="SUPFAM" id="SSF52738">
    <property type="entry name" value="Methylesterase CheB, C-terminal domain"/>
    <property type="match status" value="1"/>
</dbReference>
<comment type="function">
    <text evidence="4">Involved in chemotaxis. Part of a chemotaxis signal transduction system that modulates chemotaxis in response to various stimuli. Catalyzes the demethylation of specific methylglutamate residues introduced into the chemoreceptors (methyl-accepting chemotaxis proteins or MCP) by CheR. Also mediates the irreversible deamidation of specific glutamine residues to glutamic acid.</text>
</comment>
<dbReference type="InterPro" id="IPR008248">
    <property type="entry name" value="CheB-like"/>
</dbReference>
<dbReference type="HAMAP" id="MF_00099">
    <property type="entry name" value="CheB_chemtxs"/>
    <property type="match status" value="1"/>
</dbReference>
<evidence type="ECO:0000256" key="4">
    <source>
        <dbReference type="HAMAP-Rule" id="MF_00099"/>
    </source>
</evidence>
<dbReference type="NCBIfam" id="NF001965">
    <property type="entry name" value="PRK00742.1"/>
    <property type="match status" value="1"/>
</dbReference>
<dbReference type="PANTHER" id="PTHR42872">
    <property type="entry name" value="PROTEIN-GLUTAMATE METHYLESTERASE/PROTEIN-GLUTAMINE GLUTAMINASE"/>
    <property type="match status" value="1"/>
</dbReference>
<evidence type="ECO:0000313" key="11">
    <source>
        <dbReference type="Proteomes" id="UP000537592"/>
    </source>
</evidence>
<evidence type="ECO:0000256" key="7">
    <source>
        <dbReference type="SAM" id="MobiDB-lite"/>
    </source>
</evidence>
<dbReference type="InterPro" id="IPR011006">
    <property type="entry name" value="CheY-like_superfamily"/>
</dbReference>
<dbReference type="InterPro" id="IPR000673">
    <property type="entry name" value="Sig_transdc_resp-reg_Me-estase"/>
</dbReference>
<comment type="subcellular location">
    <subcellularLocation>
        <location evidence="4">Cytoplasm</location>
    </subcellularLocation>
</comment>
<evidence type="ECO:0000256" key="5">
    <source>
        <dbReference type="PROSITE-ProRule" id="PRU00050"/>
    </source>
</evidence>
<dbReference type="GO" id="GO:0008984">
    <property type="term" value="F:protein-glutamate methylesterase activity"/>
    <property type="evidence" value="ECO:0007669"/>
    <property type="project" value="UniProtKB-UniRule"/>
</dbReference>
<keyword evidence="11" id="KW-1185">Reference proteome</keyword>
<dbReference type="PROSITE" id="PS50122">
    <property type="entry name" value="CHEB"/>
    <property type="match status" value="1"/>
</dbReference>
<comment type="catalytic activity">
    <reaction evidence="3 4">
        <text>[protein]-L-glutamate 5-O-methyl ester + H2O = L-glutamyl-[protein] + methanol + H(+)</text>
        <dbReference type="Rhea" id="RHEA:23236"/>
        <dbReference type="Rhea" id="RHEA-COMP:10208"/>
        <dbReference type="Rhea" id="RHEA-COMP:10311"/>
        <dbReference type="ChEBI" id="CHEBI:15377"/>
        <dbReference type="ChEBI" id="CHEBI:15378"/>
        <dbReference type="ChEBI" id="CHEBI:17790"/>
        <dbReference type="ChEBI" id="CHEBI:29973"/>
        <dbReference type="ChEBI" id="CHEBI:82795"/>
        <dbReference type="EC" id="3.1.1.61"/>
    </reaction>
</comment>
<reference evidence="10 11" key="1">
    <citation type="submission" date="2020-08" db="EMBL/GenBank/DDBJ databases">
        <title>Genomic Encyclopedia of Type Strains, Phase IV (KMG-IV): sequencing the most valuable type-strain genomes for metagenomic binning, comparative biology and taxonomic classification.</title>
        <authorList>
            <person name="Goeker M."/>
        </authorList>
    </citation>
    <scope>NUCLEOTIDE SEQUENCE [LARGE SCALE GENOMIC DNA]</scope>
    <source>
        <strain evidence="10 11">DSM 28760</strain>
    </source>
</reference>
<dbReference type="InterPro" id="IPR001789">
    <property type="entry name" value="Sig_transdc_resp-reg_receiver"/>
</dbReference>
<dbReference type="GO" id="GO:0005737">
    <property type="term" value="C:cytoplasm"/>
    <property type="evidence" value="ECO:0007669"/>
    <property type="project" value="UniProtKB-SubCell"/>
</dbReference>
<comment type="catalytic activity">
    <reaction evidence="4">
        <text>L-glutaminyl-[protein] + H2O = L-glutamyl-[protein] + NH4(+)</text>
        <dbReference type="Rhea" id="RHEA:16441"/>
        <dbReference type="Rhea" id="RHEA-COMP:10207"/>
        <dbReference type="Rhea" id="RHEA-COMP:10208"/>
        <dbReference type="ChEBI" id="CHEBI:15377"/>
        <dbReference type="ChEBI" id="CHEBI:28938"/>
        <dbReference type="ChEBI" id="CHEBI:29973"/>
        <dbReference type="ChEBI" id="CHEBI:30011"/>
        <dbReference type="EC" id="3.5.1.44"/>
    </reaction>
</comment>
<keyword evidence="4" id="KW-0963">Cytoplasm</keyword>
<dbReference type="GO" id="GO:0006935">
    <property type="term" value="P:chemotaxis"/>
    <property type="evidence" value="ECO:0007669"/>
    <property type="project" value="UniProtKB-UniRule"/>
</dbReference>
<dbReference type="GO" id="GO:0050568">
    <property type="term" value="F:protein-glutamine glutaminase activity"/>
    <property type="evidence" value="ECO:0007669"/>
    <property type="project" value="UniProtKB-UniRule"/>
</dbReference>
<comment type="domain">
    <text evidence="4">Contains a C-terminal catalytic domain, and an N-terminal region which modulates catalytic activity.</text>
</comment>
<protein>
    <recommendedName>
        <fullName evidence="4">Protein-glutamate methylesterase/protein-glutamine glutaminase</fullName>
        <ecNumber evidence="4">3.1.1.61</ecNumber>
        <ecNumber evidence="4">3.5.1.44</ecNumber>
    </recommendedName>
</protein>
<dbReference type="Proteomes" id="UP000537592">
    <property type="component" value="Unassembled WGS sequence"/>
</dbReference>
<feature type="active site" evidence="4 5">
    <location>
        <position position="347"/>
    </location>
</feature>
<sequence length="407" mass="42561">MSGKPDDIRVMLVDDSAVIRGLTARWLGETPGVKVVAVHANGRVAVEDVEASKPDVVVLDIEMPEMDGLTALPLLLQRRPGVMVLVSSTLSRQGAETSLRCLTLGAAHCIAKPGGSGRIASADDYRRELVDLVLQLGSKAARRHSRSASSSSPSSYTSSTAARAPGRAATSELAKAEISPRVTTFMERLREIKPATSPSPSHNGPALRPFSRVPPRVLALGSSTGGPQALVQVLKTCKDMLVRVPVLITQHMPPTFTALLAEQLGRATGLPAAEGQDGEEIVAGRIYVAPGGLHLIVEKDDRAVVTRLRDTPPEHFCRPAVDPMFRSVAQVFGAASLGVVLTGMGNDGGLGASAISNCGGSILIQDEETSVVWGMPGAVRAAGAAAAVLPLDRIGVKIAELLREAGR</sequence>